<keyword evidence="7 16" id="KW-0418">Kinase</keyword>
<dbReference type="RefSeq" id="WP_344335488.1">
    <property type="nucleotide sequence ID" value="NZ_BAAAPZ010000002.1"/>
</dbReference>
<keyword evidence="5" id="KW-0479">Metal-binding</keyword>
<evidence type="ECO:0000256" key="8">
    <source>
        <dbReference type="ARBA" id="ARBA00022840"/>
    </source>
</evidence>
<gene>
    <name evidence="16" type="ORF">GCM10009823_08820</name>
</gene>
<dbReference type="Gene3D" id="3.40.1190.20">
    <property type="match status" value="1"/>
</dbReference>
<dbReference type="InterPro" id="IPR029056">
    <property type="entry name" value="Ribokinase-like"/>
</dbReference>
<dbReference type="PANTHER" id="PTHR20858:SF19">
    <property type="entry name" value="PYRIDOXINE KINASE"/>
    <property type="match status" value="1"/>
</dbReference>
<keyword evidence="9" id="KW-0460">Magnesium</keyword>
<evidence type="ECO:0000256" key="5">
    <source>
        <dbReference type="ARBA" id="ARBA00022723"/>
    </source>
</evidence>
<dbReference type="InterPro" id="IPR013749">
    <property type="entry name" value="PM/HMP-P_kinase-1"/>
</dbReference>
<evidence type="ECO:0000256" key="1">
    <source>
        <dbReference type="ARBA" id="ARBA00003848"/>
    </source>
</evidence>
<evidence type="ECO:0000256" key="6">
    <source>
        <dbReference type="ARBA" id="ARBA00022741"/>
    </source>
</evidence>
<protein>
    <recommendedName>
        <fullName evidence="3">pyridoxal kinase</fullName>
        <ecNumber evidence="3">2.7.1.35</ecNumber>
    </recommendedName>
    <alternativeName>
        <fullName evidence="11">PN/PL/PM kinase</fullName>
    </alternativeName>
    <alternativeName>
        <fullName evidence="12">Pyridoxal kinase</fullName>
    </alternativeName>
    <alternativeName>
        <fullName evidence="10">Pyridoxamine kinase</fullName>
    </alternativeName>
    <alternativeName>
        <fullName evidence="13">Vitamin B6 kinase</fullName>
    </alternativeName>
</protein>
<evidence type="ECO:0000256" key="3">
    <source>
        <dbReference type="ARBA" id="ARBA00012104"/>
    </source>
</evidence>
<dbReference type="EMBL" id="BAAAPZ010000002">
    <property type="protein sequence ID" value="GAA2091596.1"/>
    <property type="molecule type" value="Genomic_DNA"/>
</dbReference>
<reference evidence="16 17" key="1">
    <citation type="journal article" date="2019" name="Int. J. Syst. Evol. Microbiol.">
        <title>The Global Catalogue of Microorganisms (GCM) 10K type strain sequencing project: providing services to taxonomists for standard genome sequencing and annotation.</title>
        <authorList>
            <consortium name="The Broad Institute Genomics Platform"/>
            <consortium name="The Broad Institute Genome Sequencing Center for Infectious Disease"/>
            <person name="Wu L."/>
            <person name="Ma J."/>
        </authorList>
    </citation>
    <scope>NUCLEOTIDE SEQUENCE [LARGE SCALE GENOMIC DNA]</scope>
    <source>
        <strain evidence="16 17">JCM 15900</strain>
    </source>
</reference>
<organism evidence="16 17">
    <name type="scientific">Brevibacterium salitolerans</name>
    <dbReference type="NCBI Taxonomy" id="1403566"/>
    <lineage>
        <taxon>Bacteria</taxon>
        <taxon>Bacillati</taxon>
        <taxon>Actinomycetota</taxon>
        <taxon>Actinomycetes</taxon>
        <taxon>Micrococcales</taxon>
        <taxon>Brevibacteriaceae</taxon>
        <taxon>Brevibacterium</taxon>
    </lineage>
</organism>
<evidence type="ECO:0000256" key="14">
    <source>
        <dbReference type="ARBA" id="ARBA00049293"/>
    </source>
</evidence>
<comment type="function">
    <text evidence="1">Catalyzes the phosphorylation of hydroxymethylpyrimidine phosphate (HMP-P) to HMP-PP, and of HMP to HMP-P.</text>
</comment>
<comment type="catalytic activity">
    <reaction evidence="14">
        <text>pyridoxal + ATP = pyridoxal 5'-phosphate + ADP + H(+)</text>
        <dbReference type="Rhea" id="RHEA:10224"/>
        <dbReference type="ChEBI" id="CHEBI:15378"/>
        <dbReference type="ChEBI" id="CHEBI:17310"/>
        <dbReference type="ChEBI" id="CHEBI:30616"/>
        <dbReference type="ChEBI" id="CHEBI:456216"/>
        <dbReference type="ChEBI" id="CHEBI:597326"/>
        <dbReference type="EC" id="2.7.1.35"/>
    </reaction>
</comment>
<dbReference type="Proteomes" id="UP001500984">
    <property type="component" value="Unassembled WGS sequence"/>
</dbReference>
<dbReference type="InterPro" id="IPR004399">
    <property type="entry name" value="HMP/HMP-P_kinase_dom"/>
</dbReference>
<evidence type="ECO:0000313" key="17">
    <source>
        <dbReference type="Proteomes" id="UP001500984"/>
    </source>
</evidence>
<sequence length="287" mass="30261">MTTASVPRVLTIAGSDVSGGAGLEADLKMFDEYGAFGAAVVTCIVTFDPEADFVHVVSFLETEEIVRQLESTMRIHEFSALKSGMLGSVDSALELARRLRVQRELAEPLPYVFDPVLVCKGSGTMVDLTDLFVENLVPLATVITPNLEEAATLTGMEPLTSVEDMIKAARRLHAMGAENVVIKGGARLAGEDAVDVLLEGDSERISVLTSRKTHNKLVNGAGCSFASSIAAGLATGLTVAEAVRTAKEKVAHAIAASLPNAIGVDSLFHPAARVRPHPDVAVSVEVR</sequence>
<dbReference type="CDD" id="cd01169">
    <property type="entry name" value="HMPP_kinase"/>
    <property type="match status" value="1"/>
</dbReference>
<evidence type="ECO:0000313" key="16">
    <source>
        <dbReference type="EMBL" id="GAA2091596.1"/>
    </source>
</evidence>
<dbReference type="GO" id="GO:0016301">
    <property type="term" value="F:kinase activity"/>
    <property type="evidence" value="ECO:0007669"/>
    <property type="project" value="UniProtKB-KW"/>
</dbReference>
<keyword evidence="17" id="KW-1185">Reference proteome</keyword>
<keyword evidence="6" id="KW-0547">Nucleotide-binding</keyword>
<evidence type="ECO:0000256" key="2">
    <source>
        <dbReference type="ARBA" id="ARBA00009879"/>
    </source>
</evidence>
<evidence type="ECO:0000259" key="15">
    <source>
        <dbReference type="Pfam" id="PF08543"/>
    </source>
</evidence>
<evidence type="ECO:0000256" key="9">
    <source>
        <dbReference type="ARBA" id="ARBA00022842"/>
    </source>
</evidence>
<keyword evidence="8" id="KW-0067">ATP-binding</keyword>
<proteinExistence type="inferred from homology"/>
<dbReference type="EC" id="2.7.1.35" evidence="3"/>
<evidence type="ECO:0000256" key="13">
    <source>
        <dbReference type="ARBA" id="ARBA00042531"/>
    </source>
</evidence>
<evidence type="ECO:0000256" key="10">
    <source>
        <dbReference type="ARBA" id="ARBA00042307"/>
    </source>
</evidence>
<feature type="domain" description="Pyridoxamine kinase/Phosphomethylpyrimidine kinase" evidence="15">
    <location>
        <begin position="16"/>
        <end position="258"/>
    </location>
</feature>
<name>A0ABN2WG91_9MICO</name>
<evidence type="ECO:0000256" key="11">
    <source>
        <dbReference type="ARBA" id="ARBA00042348"/>
    </source>
</evidence>
<accession>A0ABN2WG91</accession>
<evidence type="ECO:0000256" key="4">
    <source>
        <dbReference type="ARBA" id="ARBA00022679"/>
    </source>
</evidence>
<dbReference type="PANTHER" id="PTHR20858">
    <property type="entry name" value="PHOSPHOMETHYLPYRIMIDINE KINASE"/>
    <property type="match status" value="1"/>
</dbReference>
<dbReference type="SUPFAM" id="SSF53613">
    <property type="entry name" value="Ribokinase-like"/>
    <property type="match status" value="1"/>
</dbReference>
<comment type="similarity">
    <text evidence="2">Belongs to the ThiD family.</text>
</comment>
<keyword evidence="4" id="KW-0808">Transferase</keyword>
<evidence type="ECO:0000256" key="12">
    <source>
        <dbReference type="ARBA" id="ARBA00042396"/>
    </source>
</evidence>
<evidence type="ECO:0000256" key="7">
    <source>
        <dbReference type="ARBA" id="ARBA00022777"/>
    </source>
</evidence>
<dbReference type="Pfam" id="PF08543">
    <property type="entry name" value="Phos_pyr_kin"/>
    <property type="match status" value="1"/>
</dbReference>
<comment type="caution">
    <text evidence="16">The sequence shown here is derived from an EMBL/GenBank/DDBJ whole genome shotgun (WGS) entry which is preliminary data.</text>
</comment>